<evidence type="ECO:0000256" key="4">
    <source>
        <dbReference type="ARBA" id="ARBA00023136"/>
    </source>
</evidence>
<dbReference type="PaxDb" id="67767-A0A0J7MM70"/>
<comment type="caution">
    <text evidence="6">The sequence shown here is derived from an EMBL/GenBank/DDBJ whole genome shotgun (WGS) entry which is preliminary data.</text>
</comment>
<evidence type="ECO:0000313" key="6">
    <source>
        <dbReference type="EMBL" id="KMQ81685.1"/>
    </source>
</evidence>
<feature type="compositionally biased region" description="Polar residues" evidence="5">
    <location>
        <begin position="153"/>
        <end position="167"/>
    </location>
</feature>
<dbReference type="EMBL" id="LBMM01032760">
    <property type="protein sequence ID" value="KMQ81685.1"/>
    <property type="molecule type" value="Genomic_DNA"/>
</dbReference>
<accession>A0A0J7MM70</accession>
<feature type="non-terminal residue" evidence="6">
    <location>
        <position position="167"/>
    </location>
</feature>
<feature type="region of interest" description="Disordered" evidence="5">
    <location>
        <begin position="114"/>
        <end position="167"/>
    </location>
</feature>
<name>A0A0J7MM70_LASNI</name>
<dbReference type="InterPro" id="IPR007941">
    <property type="entry name" value="DUF726"/>
</dbReference>
<reference evidence="6 7" key="1">
    <citation type="submission" date="2015-04" db="EMBL/GenBank/DDBJ databases">
        <title>Lasius niger genome sequencing.</title>
        <authorList>
            <person name="Konorov E.A."/>
            <person name="Nikitin M.A."/>
            <person name="Kirill M.V."/>
            <person name="Chang P."/>
        </authorList>
    </citation>
    <scope>NUCLEOTIDE SEQUENCE [LARGE SCALE GENOMIC DNA]</scope>
    <source>
        <tissue evidence="6">Whole</tissue>
    </source>
</reference>
<gene>
    <name evidence="6" type="ORF">RF55_25553</name>
</gene>
<dbReference type="PANTHER" id="PTHR17920">
    <property type="entry name" value="TRANSMEMBRANE AND COILED-COIL DOMAIN-CONTAINING PROTEIN 4 TMCO4"/>
    <property type="match status" value="1"/>
</dbReference>
<dbReference type="AlphaFoldDB" id="A0A0J7MM70"/>
<feature type="compositionally biased region" description="Basic and acidic residues" evidence="5">
    <location>
        <begin position="117"/>
        <end position="127"/>
    </location>
</feature>
<keyword evidence="4" id="KW-0472">Membrane</keyword>
<proteinExistence type="predicted"/>
<evidence type="ECO:0000256" key="5">
    <source>
        <dbReference type="SAM" id="MobiDB-lite"/>
    </source>
</evidence>
<dbReference type="Proteomes" id="UP000036403">
    <property type="component" value="Unassembled WGS sequence"/>
</dbReference>
<evidence type="ECO:0000256" key="3">
    <source>
        <dbReference type="ARBA" id="ARBA00022989"/>
    </source>
</evidence>
<keyword evidence="3" id="KW-1133">Transmembrane helix</keyword>
<protein>
    <submittedName>
        <fullName evidence="6">Uncharacterized protein</fullName>
    </submittedName>
</protein>
<evidence type="ECO:0000313" key="7">
    <source>
        <dbReference type="Proteomes" id="UP000036403"/>
    </source>
</evidence>
<evidence type="ECO:0000256" key="2">
    <source>
        <dbReference type="ARBA" id="ARBA00022692"/>
    </source>
</evidence>
<dbReference type="GO" id="GO:0016020">
    <property type="term" value="C:membrane"/>
    <property type="evidence" value="ECO:0007669"/>
    <property type="project" value="UniProtKB-SubCell"/>
</dbReference>
<comment type="subcellular location">
    <subcellularLocation>
        <location evidence="1">Membrane</location>
        <topology evidence="1">Multi-pass membrane protein</topology>
    </subcellularLocation>
</comment>
<dbReference type="PANTHER" id="PTHR17920:SF3">
    <property type="entry name" value="TRANSMEMBRANE AND COILED-COIL DOMAIN-CONTAINING PROTEIN 4"/>
    <property type="match status" value="1"/>
</dbReference>
<dbReference type="STRING" id="67767.A0A0J7MM70"/>
<evidence type="ECO:0000256" key="1">
    <source>
        <dbReference type="ARBA" id="ARBA00004141"/>
    </source>
</evidence>
<dbReference type="OrthoDB" id="5425769at2759"/>
<keyword evidence="2" id="KW-0812">Transmembrane</keyword>
<sequence length="167" mass="18241">MMGEDEARDAMAQMQATKDLLTEGQRIAYVGVVRLEVARLVEEAEDVEATRKTKKEVSTAAEAVKMWGQKMMIRLYSHMDISEAEQLMIEQLAEHGVMPGDLTPALHANSRVQNPMAKEKDSADKEAQSPGLGAAVEKAAEAPPPYEAFESSEVPQAQTPSQLPTTD</sequence>
<organism evidence="6 7">
    <name type="scientific">Lasius niger</name>
    <name type="common">Black garden ant</name>
    <dbReference type="NCBI Taxonomy" id="67767"/>
    <lineage>
        <taxon>Eukaryota</taxon>
        <taxon>Metazoa</taxon>
        <taxon>Ecdysozoa</taxon>
        <taxon>Arthropoda</taxon>
        <taxon>Hexapoda</taxon>
        <taxon>Insecta</taxon>
        <taxon>Pterygota</taxon>
        <taxon>Neoptera</taxon>
        <taxon>Endopterygota</taxon>
        <taxon>Hymenoptera</taxon>
        <taxon>Apocrita</taxon>
        <taxon>Aculeata</taxon>
        <taxon>Formicoidea</taxon>
        <taxon>Formicidae</taxon>
        <taxon>Formicinae</taxon>
        <taxon>Lasius</taxon>
        <taxon>Lasius</taxon>
    </lineage>
</organism>
<keyword evidence="7" id="KW-1185">Reference proteome</keyword>